<evidence type="ECO:0000256" key="1">
    <source>
        <dbReference type="SAM" id="MobiDB-lite"/>
    </source>
</evidence>
<proteinExistence type="predicted"/>
<feature type="compositionally biased region" description="Basic and acidic residues" evidence="1">
    <location>
        <begin position="111"/>
        <end position="127"/>
    </location>
</feature>
<dbReference type="FunCoup" id="A0A1Y2M7I5">
    <property type="interactions" value="585"/>
</dbReference>
<gene>
    <name evidence="3" type="ORF">B5807_03752</name>
</gene>
<name>A0A1Y2M7I5_EPING</name>
<protein>
    <recommendedName>
        <fullName evidence="2">Rhodanese domain-containing protein</fullName>
    </recommendedName>
</protein>
<evidence type="ECO:0000313" key="3">
    <source>
        <dbReference type="EMBL" id="OSS52001.1"/>
    </source>
</evidence>
<dbReference type="CDD" id="cd00158">
    <property type="entry name" value="RHOD"/>
    <property type="match status" value="1"/>
</dbReference>
<evidence type="ECO:0000313" key="4">
    <source>
        <dbReference type="Proteomes" id="UP000193240"/>
    </source>
</evidence>
<dbReference type="InterPro" id="IPR036873">
    <property type="entry name" value="Rhodanese-like_dom_sf"/>
</dbReference>
<reference evidence="3 4" key="1">
    <citation type="journal article" date="2017" name="Genome Announc.">
        <title>Genome sequence of the saprophytic ascomycete Epicoccum nigrum ICMP 19927 strain isolated from New Zealand.</title>
        <authorList>
            <person name="Fokin M."/>
            <person name="Fleetwood D."/>
            <person name="Weir B.S."/>
            <person name="Villas-Boas S.G."/>
        </authorList>
    </citation>
    <scope>NUCLEOTIDE SEQUENCE [LARGE SCALE GENOMIC DNA]</scope>
    <source>
        <strain evidence="3 4">ICMP 19927</strain>
    </source>
</reference>
<feature type="domain" description="Rhodanese" evidence="2">
    <location>
        <begin position="2"/>
        <end position="99"/>
    </location>
</feature>
<dbReference type="Gene3D" id="3.40.250.10">
    <property type="entry name" value="Rhodanese-like domain"/>
    <property type="match status" value="1"/>
</dbReference>
<evidence type="ECO:0000259" key="2">
    <source>
        <dbReference type="PROSITE" id="PS50206"/>
    </source>
</evidence>
<dbReference type="PROSITE" id="PS50206">
    <property type="entry name" value="RHODANESE_3"/>
    <property type="match status" value="1"/>
</dbReference>
<dbReference type="AlphaFoldDB" id="A0A1Y2M7I5"/>
<organism evidence="3 4">
    <name type="scientific">Epicoccum nigrum</name>
    <name type="common">Soil fungus</name>
    <name type="synonym">Epicoccum purpurascens</name>
    <dbReference type="NCBI Taxonomy" id="105696"/>
    <lineage>
        <taxon>Eukaryota</taxon>
        <taxon>Fungi</taxon>
        <taxon>Dikarya</taxon>
        <taxon>Ascomycota</taxon>
        <taxon>Pezizomycotina</taxon>
        <taxon>Dothideomycetes</taxon>
        <taxon>Pleosporomycetidae</taxon>
        <taxon>Pleosporales</taxon>
        <taxon>Pleosporineae</taxon>
        <taxon>Didymellaceae</taxon>
        <taxon>Epicoccum</taxon>
    </lineage>
</organism>
<dbReference type="PANTHER" id="PTHR45431">
    <property type="entry name" value="RHODANESE-LIKE DOMAIN-CONTAINING PROTEIN 15, CHLOROPLASTIC"/>
    <property type="match status" value="1"/>
</dbReference>
<dbReference type="STRING" id="105696.A0A1Y2M7I5"/>
<accession>A0A1Y2M7I5</accession>
<dbReference type="PANTHER" id="PTHR45431:SF3">
    <property type="entry name" value="RHODANESE-LIKE DOMAIN-CONTAINING PROTEIN 15, CHLOROPLASTIC"/>
    <property type="match status" value="1"/>
</dbReference>
<dbReference type="Proteomes" id="UP000193240">
    <property type="component" value="Unassembled WGS sequence"/>
</dbReference>
<dbReference type="Pfam" id="PF00581">
    <property type="entry name" value="Rhodanese"/>
    <property type="match status" value="1"/>
</dbReference>
<dbReference type="SUPFAM" id="SSF52821">
    <property type="entry name" value="Rhodanese/Cell cycle control phosphatase"/>
    <property type="match status" value="1"/>
</dbReference>
<sequence length="144" mass="16011">MPQHLLVDVRSPAEFSTGPLVSDIAPTVNIEYTAIDALADVYAQQQQVTVSRDDHITLYCRSGRRSGIAKRRLEELGYTCVRDIGGLEEARRVLDRETVGRQLGLEEEGREETVGEKGEKGDGRKGVRKEGLERLLKGLEACEE</sequence>
<dbReference type="InParanoid" id="A0A1Y2M7I5"/>
<keyword evidence="4" id="KW-1185">Reference proteome</keyword>
<dbReference type="EMBL" id="KZ107840">
    <property type="protein sequence ID" value="OSS52001.1"/>
    <property type="molecule type" value="Genomic_DNA"/>
</dbReference>
<dbReference type="InterPro" id="IPR001763">
    <property type="entry name" value="Rhodanese-like_dom"/>
</dbReference>
<dbReference type="InterPro" id="IPR052367">
    <property type="entry name" value="Thiosulfate_ST/Rhodanese-like"/>
</dbReference>
<feature type="region of interest" description="Disordered" evidence="1">
    <location>
        <begin position="101"/>
        <end position="127"/>
    </location>
</feature>
<dbReference type="OMA" id="RITLYCR"/>